<gene>
    <name evidence="2" type="ORF">AYR66_14415</name>
</gene>
<name>A0A254TIW0_9BURK</name>
<dbReference type="AlphaFoldDB" id="A0A254TIW0"/>
<dbReference type="OrthoDB" id="8779711at2"/>
<feature type="region of interest" description="Disordered" evidence="1">
    <location>
        <begin position="55"/>
        <end position="74"/>
    </location>
</feature>
<dbReference type="Proteomes" id="UP000197535">
    <property type="component" value="Unassembled WGS sequence"/>
</dbReference>
<dbReference type="EMBL" id="LSTO01000001">
    <property type="protein sequence ID" value="OWW20503.1"/>
    <property type="molecule type" value="Genomic_DNA"/>
</dbReference>
<sequence>MKWFYEWRLKRIRAEMAMLESATKIRLQDDYTGHSRLRVLQKVENNLLKRLGRYDTAPPGKELAEAPADLKQTT</sequence>
<evidence type="ECO:0000313" key="2">
    <source>
        <dbReference type="EMBL" id="OWW20503.1"/>
    </source>
</evidence>
<accession>A0A254TIW0</accession>
<organism evidence="2 3">
    <name type="scientific">Noviherbaspirillum denitrificans</name>
    <dbReference type="NCBI Taxonomy" id="1968433"/>
    <lineage>
        <taxon>Bacteria</taxon>
        <taxon>Pseudomonadati</taxon>
        <taxon>Pseudomonadota</taxon>
        <taxon>Betaproteobacteria</taxon>
        <taxon>Burkholderiales</taxon>
        <taxon>Oxalobacteraceae</taxon>
        <taxon>Noviherbaspirillum</taxon>
    </lineage>
</organism>
<comment type="caution">
    <text evidence="2">The sequence shown here is derived from an EMBL/GenBank/DDBJ whole genome shotgun (WGS) entry which is preliminary data.</text>
</comment>
<evidence type="ECO:0000313" key="3">
    <source>
        <dbReference type="Proteomes" id="UP000197535"/>
    </source>
</evidence>
<protein>
    <submittedName>
        <fullName evidence="2">Uncharacterized protein</fullName>
    </submittedName>
</protein>
<proteinExistence type="predicted"/>
<dbReference type="RefSeq" id="WP_088707383.1">
    <property type="nucleotide sequence ID" value="NZ_LSTO01000001.1"/>
</dbReference>
<evidence type="ECO:0000256" key="1">
    <source>
        <dbReference type="SAM" id="MobiDB-lite"/>
    </source>
</evidence>
<keyword evidence="3" id="KW-1185">Reference proteome</keyword>
<reference evidence="2 3" key="1">
    <citation type="submission" date="2016-02" db="EMBL/GenBank/DDBJ databases">
        <authorList>
            <person name="Wen L."/>
            <person name="He K."/>
            <person name="Yang H."/>
        </authorList>
    </citation>
    <scope>NUCLEOTIDE SEQUENCE [LARGE SCALE GENOMIC DNA]</scope>
    <source>
        <strain evidence="2 3">TSA40</strain>
    </source>
</reference>